<dbReference type="PANTHER" id="PTHR42700:SF1">
    <property type="entry name" value="SULFATE ADENYLYLTRANSFERASE"/>
    <property type="match status" value="1"/>
</dbReference>
<dbReference type="GO" id="GO:0004743">
    <property type="term" value="F:pyruvate kinase activity"/>
    <property type="evidence" value="ECO:0007669"/>
    <property type="project" value="UniProtKB-EC"/>
</dbReference>
<dbReference type="InterPro" id="IPR040442">
    <property type="entry name" value="Pyrv_kinase-like_dom_sf"/>
</dbReference>
<protein>
    <recommendedName>
        <fullName evidence="15">Pyruvate kinase</fullName>
        <ecNumber evidence="15">2.7.1.40</ecNumber>
    </recommendedName>
</protein>
<evidence type="ECO:0000256" key="4">
    <source>
        <dbReference type="ARBA" id="ARBA00008663"/>
    </source>
</evidence>
<dbReference type="SUPFAM" id="SSF52540">
    <property type="entry name" value="P-loop containing nucleoside triphosphate hydrolases"/>
    <property type="match status" value="1"/>
</dbReference>
<dbReference type="Gene3D" id="3.40.50.620">
    <property type="entry name" value="HUPs"/>
    <property type="match status" value="1"/>
</dbReference>
<dbReference type="InterPro" id="IPR002650">
    <property type="entry name" value="Sulphate_adenylyltransferase"/>
</dbReference>
<dbReference type="GO" id="GO:0005524">
    <property type="term" value="F:ATP binding"/>
    <property type="evidence" value="ECO:0007669"/>
    <property type="project" value="UniProtKB-KW"/>
</dbReference>
<feature type="domain" description="Sulphate adenylyltransferase catalytic" evidence="18">
    <location>
        <begin position="532"/>
        <end position="743"/>
    </location>
</feature>
<dbReference type="SUPFAM" id="SSF52374">
    <property type="entry name" value="Nucleotidylyl transferase"/>
    <property type="match status" value="1"/>
</dbReference>
<dbReference type="InterPro" id="IPR014729">
    <property type="entry name" value="Rossmann-like_a/b/a_fold"/>
</dbReference>
<comment type="caution">
    <text evidence="20">The sequence shown here is derived from an EMBL/GenBank/DDBJ whole genome shotgun (WGS) entry which is preliminary data.</text>
</comment>
<dbReference type="GO" id="GO:0004781">
    <property type="term" value="F:sulfate adenylyltransferase (ATP) activity"/>
    <property type="evidence" value="ECO:0007669"/>
    <property type="project" value="UniProtKB-EC"/>
</dbReference>
<dbReference type="Pfam" id="PF00224">
    <property type="entry name" value="PK"/>
    <property type="match status" value="1"/>
</dbReference>
<evidence type="ECO:0000259" key="19">
    <source>
        <dbReference type="Pfam" id="PF14306"/>
    </source>
</evidence>
<evidence type="ECO:0000256" key="5">
    <source>
        <dbReference type="ARBA" id="ARBA00022679"/>
    </source>
</evidence>
<dbReference type="InterPro" id="IPR001697">
    <property type="entry name" value="Pyr_Knase"/>
</dbReference>
<dbReference type="GO" id="GO:0010134">
    <property type="term" value="P:sulfate assimilation via adenylyl sulfate reduction"/>
    <property type="evidence" value="ECO:0007669"/>
    <property type="project" value="TreeGrafter"/>
</dbReference>
<dbReference type="NCBIfam" id="NF003013">
    <property type="entry name" value="PRK03846.1"/>
    <property type="match status" value="1"/>
</dbReference>
<evidence type="ECO:0000256" key="10">
    <source>
        <dbReference type="ARBA" id="ARBA00022840"/>
    </source>
</evidence>
<evidence type="ECO:0000256" key="9">
    <source>
        <dbReference type="ARBA" id="ARBA00022777"/>
    </source>
</evidence>
<dbReference type="NCBIfam" id="NF003166">
    <property type="entry name" value="PRK04149.1"/>
    <property type="match status" value="1"/>
</dbReference>
<keyword evidence="11 15" id="KW-0460">Magnesium</keyword>
<reference evidence="20 21" key="1">
    <citation type="journal article" date="2016" name="Nat. Commun.">
        <title>Thousands of microbial genomes shed light on interconnected biogeochemical processes in an aquifer system.</title>
        <authorList>
            <person name="Anantharaman K."/>
            <person name="Brown C.T."/>
            <person name="Hug L.A."/>
            <person name="Sharon I."/>
            <person name="Castelle C.J."/>
            <person name="Probst A.J."/>
            <person name="Thomas B.C."/>
            <person name="Singh A."/>
            <person name="Wilkins M.J."/>
            <person name="Karaoz U."/>
            <person name="Brodie E.L."/>
            <person name="Williams K.H."/>
            <person name="Hubbard S.S."/>
            <person name="Banfield J.F."/>
        </authorList>
    </citation>
    <scope>NUCLEOTIDE SEQUENCE [LARGE SCALE GENOMIC DNA]</scope>
</reference>
<feature type="domain" description="ATP-sulfurylase PUA-like" evidence="19">
    <location>
        <begin position="370"/>
        <end position="525"/>
    </location>
</feature>
<name>A0A1F5RYQ6_9BACT</name>
<dbReference type="Pfam" id="PF01747">
    <property type="entry name" value="ATP-sulfurylase"/>
    <property type="match status" value="1"/>
</dbReference>
<dbReference type="Gene3D" id="3.40.50.300">
    <property type="entry name" value="P-loop containing nucleotide triphosphate hydrolases"/>
    <property type="match status" value="1"/>
</dbReference>
<dbReference type="InterPro" id="IPR015947">
    <property type="entry name" value="PUA-like_sf"/>
</dbReference>
<dbReference type="SUPFAM" id="SSF50800">
    <property type="entry name" value="PK beta-barrel domain-like"/>
    <property type="match status" value="1"/>
</dbReference>
<dbReference type="InterPro" id="IPR027417">
    <property type="entry name" value="P-loop_NTPase"/>
</dbReference>
<feature type="domain" description="APS kinase" evidence="17">
    <location>
        <begin position="763"/>
        <end position="913"/>
    </location>
</feature>
<evidence type="ECO:0000256" key="13">
    <source>
        <dbReference type="ARBA" id="ARBA00023317"/>
    </source>
</evidence>
<comment type="catalytic activity">
    <reaction evidence="15">
        <text>pyruvate + ATP = phosphoenolpyruvate + ADP + H(+)</text>
        <dbReference type="Rhea" id="RHEA:18157"/>
        <dbReference type="ChEBI" id="CHEBI:15361"/>
        <dbReference type="ChEBI" id="CHEBI:15378"/>
        <dbReference type="ChEBI" id="CHEBI:30616"/>
        <dbReference type="ChEBI" id="CHEBI:58702"/>
        <dbReference type="ChEBI" id="CHEBI:456216"/>
        <dbReference type="EC" id="2.7.1.40"/>
    </reaction>
</comment>
<dbReference type="InterPro" id="IPR059117">
    <property type="entry name" value="APS_kinase_dom"/>
</dbReference>
<dbReference type="STRING" id="1797988.A3I35_01855"/>
<comment type="pathway">
    <text evidence="2">Sulfur metabolism.</text>
</comment>
<dbReference type="Gene3D" id="2.40.33.10">
    <property type="entry name" value="PK beta-barrel domain-like"/>
    <property type="match status" value="1"/>
</dbReference>
<comment type="similarity">
    <text evidence="4 15">Belongs to the pyruvate kinase family.</text>
</comment>
<dbReference type="InterPro" id="IPR025980">
    <property type="entry name" value="ATP-Sase_PUA-like_dom"/>
</dbReference>
<dbReference type="Gene3D" id="3.20.20.60">
    <property type="entry name" value="Phosphoenolpyruvate-binding domains"/>
    <property type="match status" value="1"/>
</dbReference>
<evidence type="ECO:0000256" key="3">
    <source>
        <dbReference type="ARBA" id="ARBA00004997"/>
    </source>
</evidence>
<keyword evidence="12 15" id="KW-0324">Glycolysis</keyword>
<feature type="domain" description="Pyruvate kinase barrel" evidence="16">
    <location>
        <begin position="8"/>
        <end position="324"/>
    </location>
</feature>
<dbReference type="EMBL" id="MFFV01000027">
    <property type="protein sequence ID" value="OGF19570.1"/>
    <property type="molecule type" value="Genomic_DNA"/>
</dbReference>
<evidence type="ECO:0000256" key="12">
    <source>
        <dbReference type="ARBA" id="ARBA00023152"/>
    </source>
</evidence>
<keyword evidence="7" id="KW-0479">Metal-binding</keyword>
<dbReference type="InterPro" id="IPR015813">
    <property type="entry name" value="Pyrv/PenolPyrv_kinase-like_dom"/>
</dbReference>
<dbReference type="NCBIfam" id="TIGR00339">
    <property type="entry name" value="sopT"/>
    <property type="match status" value="1"/>
</dbReference>
<dbReference type="GO" id="GO:0030955">
    <property type="term" value="F:potassium ion binding"/>
    <property type="evidence" value="ECO:0007669"/>
    <property type="project" value="InterPro"/>
</dbReference>
<evidence type="ECO:0000256" key="6">
    <source>
        <dbReference type="ARBA" id="ARBA00022695"/>
    </source>
</evidence>
<keyword evidence="6" id="KW-0548">Nucleotidyltransferase</keyword>
<evidence type="ECO:0000256" key="14">
    <source>
        <dbReference type="ARBA" id="ARBA00049370"/>
    </source>
</evidence>
<dbReference type="InterPro" id="IPR011037">
    <property type="entry name" value="Pyrv_Knase-like_insert_dom_sf"/>
</dbReference>
<keyword evidence="5 15" id="KW-0808">Transferase</keyword>
<dbReference type="SUPFAM" id="SSF88697">
    <property type="entry name" value="PUA domain-like"/>
    <property type="match status" value="1"/>
</dbReference>
<dbReference type="GO" id="GO:0000287">
    <property type="term" value="F:magnesium ion binding"/>
    <property type="evidence" value="ECO:0007669"/>
    <property type="project" value="InterPro"/>
</dbReference>
<comment type="pathway">
    <text evidence="3 15">Carbohydrate degradation; glycolysis; pyruvate from D-glyceraldehyde 3-phosphate: step 5/5.</text>
</comment>
<evidence type="ECO:0000256" key="8">
    <source>
        <dbReference type="ARBA" id="ARBA00022741"/>
    </source>
</evidence>
<evidence type="ECO:0000256" key="1">
    <source>
        <dbReference type="ARBA" id="ARBA00001823"/>
    </source>
</evidence>
<dbReference type="PRINTS" id="PR01050">
    <property type="entry name" value="PYRUVTKNASE"/>
</dbReference>
<comment type="catalytic activity">
    <reaction evidence="1">
        <text>adenosine 5'-phosphosulfate + ATP = 3'-phosphoadenylyl sulfate + ADP + H(+)</text>
        <dbReference type="Rhea" id="RHEA:24152"/>
        <dbReference type="ChEBI" id="CHEBI:15378"/>
        <dbReference type="ChEBI" id="CHEBI:30616"/>
        <dbReference type="ChEBI" id="CHEBI:58243"/>
        <dbReference type="ChEBI" id="CHEBI:58339"/>
        <dbReference type="ChEBI" id="CHEBI:456216"/>
        <dbReference type="EC" id="2.7.1.25"/>
    </reaction>
</comment>
<dbReference type="InterPro" id="IPR015793">
    <property type="entry name" value="Pyrv_Knase_brl"/>
</dbReference>
<dbReference type="GO" id="GO:0005737">
    <property type="term" value="C:cytoplasm"/>
    <property type="evidence" value="ECO:0007669"/>
    <property type="project" value="TreeGrafter"/>
</dbReference>
<evidence type="ECO:0000256" key="15">
    <source>
        <dbReference type="RuleBase" id="RU000504"/>
    </source>
</evidence>
<dbReference type="GO" id="GO:0004020">
    <property type="term" value="F:adenylylsulfate kinase activity"/>
    <property type="evidence" value="ECO:0007669"/>
    <property type="project" value="InterPro"/>
</dbReference>
<evidence type="ECO:0000313" key="21">
    <source>
        <dbReference type="Proteomes" id="UP000177878"/>
    </source>
</evidence>
<keyword evidence="13" id="KW-0670">Pyruvate</keyword>
<evidence type="ECO:0000259" key="18">
    <source>
        <dbReference type="Pfam" id="PF01747"/>
    </source>
</evidence>
<evidence type="ECO:0000259" key="16">
    <source>
        <dbReference type="Pfam" id="PF00224"/>
    </source>
</evidence>
<dbReference type="Gene3D" id="3.10.400.10">
    <property type="entry name" value="Sulfate adenylyltransferase"/>
    <property type="match status" value="1"/>
</dbReference>
<evidence type="ECO:0000256" key="11">
    <source>
        <dbReference type="ARBA" id="ARBA00022842"/>
    </source>
</evidence>
<sequence>MSSAVRNKIKIIVTLGPATHTEEYLRKIKERGVDFARINMSHSSLDDLRYFIALAKKIGIPFIIDTEGSQVRTGELSSAAVSIDENAAVKIYARPIIGSSREICLRPAGVIEQLEKGDLIHIDFNALVLRVCDASTIAQGYITARSVTSGALGQNKAVVIDSGSRKKLNIAPLSAKDLKSIDLGLQAGIGYLAVSFVRSGEAVDYIKAITQGNMKIISKIECVDALHNLDEIILKSDYLLLDRGDLSKEIPIEKIPLAQKTIINRARNLGKEVFVATNLLETMVTKPRPNRAEVNDVVNTILDGAAGLTLSAETAIGQYPLESINMLNNLIKEAAVIDNFGEINQAREKVAQKLERMNYLSAASLVSSLIAPHGGKLVDGMAKEVPNATYLNSLEKIALNQNLQMDAEQIAIGAFSPLEGFMKRDDLQSVLDKMCLTSGIVWTVPVVLDVSPEQADRIKLGEEAALINEQGEIMATLLVEDKYQIDKTEFNQNMYGTNDLKHPGVRWVNSWQEVLLGGRINLIKRRSSPYKEYELTPRQVRKLFAERGWNKVVGFHTRNVIHRSHEFIQLKALEQGGSDGLFVHPVIGQKKAGDFHTPYIIKSYEKMIDSFYPKHRVVFATFATFSRYAGPREAIFTAICRQNFGCSHFIVGRDHTGVGDFYGPWAAHEIFEKFPDLEIKPIKFGKIFYSRKYQKHIHELDDTEHQAEEKLDISGTEARNMLKQKQTPPAWFMRPEISNIIIEAIERGEEVFVGDKEDKKDKQGAVIWFTGLSGSGKTTVALALKRQLASANKTVAIIDGDDVRANLHRHLGFSRDDIKQNNRLVAELAKEKAAVFDFVLVPIISPYQEDRVMARETVGNNFIEVFSNASLETCVARDTKGLYKQASAGEINNLIGVSAANPYEIPDDADLELKTDQKTVDQCVEQVIEYLNNHGWLVAE</sequence>
<comment type="catalytic activity">
    <reaction evidence="14">
        <text>sulfate + ATP + H(+) = adenosine 5'-phosphosulfate + diphosphate</text>
        <dbReference type="Rhea" id="RHEA:18133"/>
        <dbReference type="ChEBI" id="CHEBI:15378"/>
        <dbReference type="ChEBI" id="CHEBI:16189"/>
        <dbReference type="ChEBI" id="CHEBI:30616"/>
        <dbReference type="ChEBI" id="CHEBI:33019"/>
        <dbReference type="ChEBI" id="CHEBI:58243"/>
        <dbReference type="EC" id="2.7.7.4"/>
    </reaction>
</comment>
<dbReference type="EC" id="2.7.1.40" evidence="15"/>
<dbReference type="SUPFAM" id="SSF51621">
    <property type="entry name" value="Phosphoenolpyruvate/pyruvate domain"/>
    <property type="match status" value="1"/>
</dbReference>
<evidence type="ECO:0000256" key="7">
    <source>
        <dbReference type="ARBA" id="ARBA00022723"/>
    </source>
</evidence>
<evidence type="ECO:0000313" key="20">
    <source>
        <dbReference type="EMBL" id="OGF19570.1"/>
    </source>
</evidence>
<dbReference type="InterPro" id="IPR002891">
    <property type="entry name" value="APS"/>
</dbReference>
<organism evidence="20 21">
    <name type="scientific">Candidatus Falkowbacteria bacterium RIFCSPLOWO2_02_FULL_45_15</name>
    <dbReference type="NCBI Taxonomy" id="1797988"/>
    <lineage>
        <taxon>Bacteria</taxon>
        <taxon>Candidatus Falkowiibacteriota</taxon>
    </lineage>
</organism>
<dbReference type="GO" id="GO:0019379">
    <property type="term" value="P:sulfate assimilation, phosphoadenylyl sulfate reduction by phosphoadenylyl-sulfate reductase (thioredoxin)"/>
    <property type="evidence" value="ECO:0007669"/>
    <property type="project" value="TreeGrafter"/>
</dbReference>
<evidence type="ECO:0000256" key="2">
    <source>
        <dbReference type="ARBA" id="ARBA00004678"/>
    </source>
</evidence>
<dbReference type="Proteomes" id="UP000177878">
    <property type="component" value="Unassembled WGS sequence"/>
</dbReference>
<keyword evidence="9 15" id="KW-0418">Kinase</keyword>
<dbReference type="Pfam" id="PF01583">
    <property type="entry name" value="APS_kinase"/>
    <property type="match status" value="1"/>
</dbReference>
<evidence type="ECO:0000259" key="17">
    <source>
        <dbReference type="Pfam" id="PF01583"/>
    </source>
</evidence>
<dbReference type="InterPro" id="IPR024951">
    <property type="entry name" value="Sulfurylase_cat_dom"/>
</dbReference>
<keyword evidence="8" id="KW-0547">Nucleotide-binding</keyword>
<accession>A0A1F5RYQ6</accession>
<keyword evidence="10" id="KW-0067">ATP-binding</keyword>
<dbReference type="InterPro" id="IPR015806">
    <property type="entry name" value="Pyrv_Knase_insert_dom_sf"/>
</dbReference>
<dbReference type="NCBIfam" id="TIGR00455">
    <property type="entry name" value="apsK"/>
    <property type="match status" value="1"/>
</dbReference>
<dbReference type="AlphaFoldDB" id="A0A1F5RYQ6"/>
<dbReference type="CDD" id="cd00517">
    <property type="entry name" value="ATPS"/>
    <property type="match status" value="1"/>
</dbReference>
<gene>
    <name evidence="20" type="ORF">A3I35_01855</name>
</gene>
<dbReference type="CDD" id="cd02027">
    <property type="entry name" value="APSK"/>
    <property type="match status" value="1"/>
</dbReference>
<dbReference type="Pfam" id="PF14306">
    <property type="entry name" value="PUA_2"/>
    <property type="match status" value="1"/>
</dbReference>
<proteinExistence type="inferred from homology"/>
<dbReference type="InterPro" id="IPR050512">
    <property type="entry name" value="Sulf_AdTrans/APS_kinase"/>
</dbReference>
<dbReference type="UniPathway" id="UPA00109">
    <property type="reaction ID" value="UER00188"/>
</dbReference>
<dbReference type="PANTHER" id="PTHR42700">
    <property type="entry name" value="SULFATE ADENYLYLTRANSFERASE"/>
    <property type="match status" value="1"/>
</dbReference>